<dbReference type="Gene3D" id="2.60.120.380">
    <property type="match status" value="1"/>
</dbReference>
<dbReference type="PANTHER" id="PTHR43399:SF4">
    <property type="entry name" value="CELL WALL-ASSOCIATED PROTEASE"/>
    <property type="match status" value="1"/>
</dbReference>
<keyword evidence="10" id="KW-1185">Reference proteome</keyword>
<evidence type="ECO:0000256" key="3">
    <source>
        <dbReference type="ARBA" id="ARBA00022801"/>
    </source>
</evidence>
<dbReference type="InterPro" id="IPR036852">
    <property type="entry name" value="Peptidase_S8/S53_dom_sf"/>
</dbReference>
<gene>
    <name evidence="9" type="ORF">GPECTOR_1g581</name>
</gene>
<dbReference type="Pfam" id="PF02225">
    <property type="entry name" value="PA"/>
    <property type="match status" value="1"/>
</dbReference>
<evidence type="ECO:0000256" key="5">
    <source>
        <dbReference type="PROSITE-ProRule" id="PRU01240"/>
    </source>
</evidence>
<comment type="caution">
    <text evidence="9">The sequence shown here is derived from an EMBL/GenBank/DDBJ whole genome shotgun (WGS) entry which is preliminary data.</text>
</comment>
<dbReference type="Proteomes" id="UP000075714">
    <property type="component" value="Unassembled WGS sequence"/>
</dbReference>
<feature type="domain" description="PA" evidence="8">
    <location>
        <begin position="285"/>
        <end position="344"/>
    </location>
</feature>
<feature type="region of interest" description="Disordered" evidence="6">
    <location>
        <begin position="255"/>
        <end position="279"/>
    </location>
</feature>
<feature type="region of interest" description="Disordered" evidence="6">
    <location>
        <begin position="360"/>
        <end position="384"/>
    </location>
</feature>
<evidence type="ECO:0000256" key="6">
    <source>
        <dbReference type="SAM" id="MobiDB-lite"/>
    </source>
</evidence>
<sequence length="684" mass="70424">MDKTGAWSATFQYDDLLQYQLESGVFVQSDSWGREKTYWYDTLCKQLDEVTWRQPQLLVVTAAGNDGTLLPPSASGGTVSSPSNAKNTLSVGSSASLTPSGLTQGMLLLLVWTGSPTPPDVDPDVVAALLGDGLSEESYASLPLGDFARRAAPPTATRADRRAAVEMLANTDDTAASSSLYMASPEDAAQAAEAAGRSDGASPPPSPPGAPDPLNLKINELVQLQLSVDFRTLRDLDGVVLEAVASSPVTACRPLSNSITRMPPDAAPGEESDLASDSVSEPDLPKIYVALRGDCMNYVKVLAAAAAGGAAVAIVNNAPGAMPRQLNPTNATLPVAPLSQELGSRVLAALAAGQRVFMRPTWQPQPPHDNVPSYSSYGPTSDGRIKPEVVAPGSDVLSAMSDMVSTGQNDNCQQRGYMSGTSMSTPLVAGSAVLAREYFTMGFYPLGRNDTPGSARFNPSGMLLRAVLIGGAYNMAGVSIANLQPLQPAPSPYQGFGRVDLAASLPLSPAAGGADAPPPPPSSSSGSGCFSPRLQLVDMVPIREGDVHTYRLAAPGTGPIVVTLAWADAPADQLAAVSLVNNLDLEVKLTPATVSVGGTGGTGAATPQPVTYLGNADWVASYVANKSSNAARGGRDNRNNVERVVLRARAKGALEAAPTPAAEAAAAPAAEATAATATLERGPV</sequence>
<dbReference type="InterPro" id="IPR003137">
    <property type="entry name" value="PA_domain"/>
</dbReference>
<reference evidence="10" key="1">
    <citation type="journal article" date="2016" name="Nat. Commun.">
        <title>The Gonium pectorale genome demonstrates co-option of cell cycle regulation during the evolution of multicellularity.</title>
        <authorList>
            <person name="Hanschen E.R."/>
            <person name="Marriage T.N."/>
            <person name="Ferris P.J."/>
            <person name="Hamaji T."/>
            <person name="Toyoda A."/>
            <person name="Fujiyama A."/>
            <person name="Neme R."/>
            <person name="Noguchi H."/>
            <person name="Minakuchi Y."/>
            <person name="Suzuki M."/>
            <person name="Kawai-Toyooka H."/>
            <person name="Smith D.R."/>
            <person name="Sparks H."/>
            <person name="Anderson J."/>
            <person name="Bakaric R."/>
            <person name="Luria V."/>
            <person name="Karger A."/>
            <person name="Kirschner M.W."/>
            <person name="Durand P.M."/>
            <person name="Michod R.E."/>
            <person name="Nozaki H."/>
            <person name="Olson B.J."/>
        </authorList>
    </citation>
    <scope>NUCLEOTIDE SEQUENCE [LARGE SCALE GENOMIC DNA]</scope>
    <source>
        <strain evidence="10">NIES-2863</strain>
    </source>
</reference>
<dbReference type="InterPro" id="IPR023828">
    <property type="entry name" value="Peptidase_S8_Ser-AS"/>
</dbReference>
<dbReference type="PROSITE" id="PS51892">
    <property type="entry name" value="SUBTILASE"/>
    <property type="match status" value="1"/>
</dbReference>
<protein>
    <submittedName>
        <fullName evidence="9">Uncharacterized protein</fullName>
    </submittedName>
</protein>
<dbReference type="AlphaFoldDB" id="A0A150H3P0"/>
<dbReference type="PANTHER" id="PTHR43399">
    <property type="entry name" value="SUBTILISIN-RELATED"/>
    <property type="match status" value="1"/>
</dbReference>
<dbReference type="Pfam" id="PF00082">
    <property type="entry name" value="Peptidase_S8"/>
    <property type="match status" value="1"/>
</dbReference>
<feature type="domain" description="Peptidase S8/S53" evidence="7">
    <location>
        <begin position="18"/>
        <end position="440"/>
    </location>
</feature>
<feature type="region of interest" description="Disordered" evidence="6">
    <location>
        <begin position="654"/>
        <end position="684"/>
    </location>
</feature>
<keyword evidence="3" id="KW-0378">Hydrolase</keyword>
<dbReference type="GO" id="GO:0006508">
    <property type="term" value="P:proteolysis"/>
    <property type="evidence" value="ECO:0007669"/>
    <property type="project" value="UniProtKB-KW"/>
</dbReference>
<name>A0A150H3P0_GONPE</name>
<feature type="compositionally biased region" description="Low complexity" evidence="6">
    <location>
        <begin position="185"/>
        <end position="201"/>
    </location>
</feature>
<keyword evidence="2" id="KW-0645">Protease</keyword>
<evidence type="ECO:0000256" key="4">
    <source>
        <dbReference type="ARBA" id="ARBA00022825"/>
    </source>
</evidence>
<dbReference type="STRING" id="33097.A0A150H3P0"/>
<evidence type="ECO:0000256" key="2">
    <source>
        <dbReference type="ARBA" id="ARBA00022670"/>
    </source>
</evidence>
<dbReference type="InterPro" id="IPR008979">
    <property type="entry name" value="Galactose-bd-like_sf"/>
</dbReference>
<organism evidence="9 10">
    <name type="scientific">Gonium pectorale</name>
    <name type="common">Green alga</name>
    <dbReference type="NCBI Taxonomy" id="33097"/>
    <lineage>
        <taxon>Eukaryota</taxon>
        <taxon>Viridiplantae</taxon>
        <taxon>Chlorophyta</taxon>
        <taxon>core chlorophytes</taxon>
        <taxon>Chlorophyceae</taxon>
        <taxon>CS clade</taxon>
        <taxon>Chlamydomonadales</taxon>
        <taxon>Volvocaceae</taxon>
        <taxon>Gonium</taxon>
    </lineage>
</organism>
<feature type="region of interest" description="Disordered" evidence="6">
    <location>
        <begin position="509"/>
        <end position="528"/>
    </location>
</feature>
<keyword evidence="4" id="KW-0720">Serine protease</keyword>
<evidence type="ECO:0000256" key="1">
    <source>
        <dbReference type="ARBA" id="ARBA00011073"/>
    </source>
</evidence>
<accession>A0A150H3P0</accession>
<evidence type="ECO:0000259" key="8">
    <source>
        <dbReference type="Pfam" id="PF02225"/>
    </source>
</evidence>
<proteinExistence type="inferred from homology"/>
<comment type="caution">
    <text evidence="5">Lacks conserved residue(s) required for the propagation of feature annotation.</text>
</comment>
<dbReference type="SUPFAM" id="SSF52743">
    <property type="entry name" value="Subtilisin-like"/>
    <property type="match status" value="1"/>
</dbReference>
<evidence type="ECO:0000313" key="9">
    <source>
        <dbReference type="EMBL" id="KXZ56645.1"/>
    </source>
</evidence>
<dbReference type="GO" id="GO:0004252">
    <property type="term" value="F:serine-type endopeptidase activity"/>
    <property type="evidence" value="ECO:0007669"/>
    <property type="project" value="InterPro"/>
</dbReference>
<dbReference type="SUPFAM" id="SSF49785">
    <property type="entry name" value="Galactose-binding domain-like"/>
    <property type="match status" value="1"/>
</dbReference>
<dbReference type="Gene3D" id="3.40.50.200">
    <property type="entry name" value="Peptidase S8/S53 domain"/>
    <property type="match status" value="2"/>
</dbReference>
<dbReference type="Gene3D" id="3.50.30.30">
    <property type="match status" value="1"/>
</dbReference>
<dbReference type="OrthoDB" id="541848at2759"/>
<feature type="region of interest" description="Disordered" evidence="6">
    <location>
        <begin position="185"/>
        <end position="215"/>
    </location>
</feature>
<dbReference type="EMBL" id="LSYV01000002">
    <property type="protein sequence ID" value="KXZ56645.1"/>
    <property type="molecule type" value="Genomic_DNA"/>
</dbReference>
<comment type="similarity">
    <text evidence="1 5">Belongs to the peptidase S8 family.</text>
</comment>
<evidence type="ECO:0000259" key="7">
    <source>
        <dbReference type="Pfam" id="PF00082"/>
    </source>
</evidence>
<dbReference type="InterPro" id="IPR000209">
    <property type="entry name" value="Peptidase_S8/S53_dom"/>
</dbReference>
<dbReference type="PROSITE" id="PS00138">
    <property type="entry name" value="SUBTILASE_SER"/>
    <property type="match status" value="1"/>
</dbReference>
<evidence type="ECO:0000313" key="10">
    <source>
        <dbReference type="Proteomes" id="UP000075714"/>
    </source>
</evidence>
<feature type="compositionally biased region" description="Pro residues" evidence="6">
    <location>
        <begin position="202"/>
        <end position="211"/>
    </location>
</feature>
<feature type="compositionally biased region" description="Polar residues" evidence="6">
    <location>
        <begin position="75"/>
        <end position="94"/>
    </location>
</feature>
<feature type="region of interest" description="Disordered" evidence="6">
    <location>
        <begin position="71"/>
        <end position="94"/>
    </location>
</feature>
<dbReference type="InterPro" id="IPR051048">
    <property type="entry name" value="Peptidase_S8/S53_subtilisin"/>
</dbReference>